<gene>
    <name evidence="2" type="ORF">D0Y65_031112</name>
</gene>
<reference evidence="2 3" key="1">
    <citation type="submission" date="2018-09" db="EMBL/GenBank/DDBJ databases">
        <title>A high-quality reference genome of wild soybean provides a powerful tool to mine soybean genomes.</title>
        <authorList>
            <person name="Xie M."/>
            <person name="Chung C.Y.L."/>
            <person name="Li M.-W."/>
            <person name="Wong F.-L."/>
            <person name="Chan T.-F."/>
            <person name="Lam H.-M."/>
        </authorList>
    </citation>
    <scope>NUCLEOTIDE SEQUENCE [LARGE SCALE GENOMIC DNA]</scope>
    <source>
        <strain evidence="3">cv. W05</strain>
        <tissue evidence="2">Hypocotyl of etiolated seedlings</tissue>
    </source>
</reference>
<comment type="caution">
    <text evidence="2">The sequence shown here is derived from an EMBL/GenBank/DDBJ whole genome shotgun (WGS) entry which is preliminary data.</text>
</comment>
<evidence type="ECO:0000313" key="2">
    <source>
        <dbReference type="EMBL" id="RZB81709.1"/>
    </source>
</evidence>
<organism evidence="2 3">
    <name type="scientific">Glycine soja</name>
    <name type="common">Wild soybean</name>
    <dbReference type="NCBI Taxonomy" id="3848"/>
    <lineage>
        <taxon>Eukaryota</taxon>
        <taxon>Viridiplantae</taxon>
        <taxon>Streptophyta</taxon>
        <taxon>Embryophyta</taxon>
        <taxon>Tracheophyta</taxon>
        <taxon>Spermatophyta</taxon>
        <taxon>Magnoliopsida</taxon>
        <taxon>eudicotyledons</taxon>
        <taxon>Gunneridae</taxon>
        <taxon>Pentapetalae</taxon>
        <taxon>rosids</taxon>
        <taxon>fabids</taxon>
        <taxon>Fabales</taxon>
        <taxon>Fabaceae</taxon>
        <taxon>Papilionoideae</taxon>
        <taxon>50 kb inversion clade</taxon>
        <taxon>NPAAA clade</taxon>
        <taxon>indigoferoid/millettioid clade</taxon>
        <taxon>Phaseoleae</taxon>
        <taxon>Glycine</taxon>
        <taxon>Glycine subgen. Soja</taxon>
    </lineage>
</organism>
<protein>
    <submittedName>
        <fullName evidence="2">Uncharacterized protein</fullName>
    </submittedName>
</protein>
<evidence type="ECO:0000313" key="3">
    <source>
        <dbReference type="Proteomes" id="UP000289340"/>
    </source>
</evidence>
<name>A0A445I6S8_GLYSO</name>
<feature type="region of interest" description="Disordered" evidence="1">
    <location>
        <begin position="71"/>
        <end position="117"/>
    </location>
</feature>
<proteinExistence type="predicted"/>
<sequence>MYTTHHLARSAYIGKCKASSKVSKTMNSLCRSMVAVMLAMSLILSLGVIMSQARAYPSSLVSRMSQSSQSLSRPLWHKVGQKSTREPVVTANLRRIPPSTPNPTQNIGLTPPPGESD</sequence>
<dbReference type="AlphaFoldDB" id="A0A445I6S8"/>
<keyword evidence="3" id="KW-1185">Reference proteome</keyword>
<evidence type="ECO:0000256" key="1">
    <source>
        <dbReference type="SAM" id="MobiDB-lite"/>
    </source>
</evidence>
<dbReference type="Proteomes" id="UP000289340">
    <property type="component" value="Chromosome 11"/>
</dbReference>
<accession>A0A445I6S8</accession>
<dbReference type="EMBL" id="QZWG01000011">
    <property type="protein sequence ID" value="RZB81709.1"/>
    <property type="molecule type" value="Genomic_DNA"/>
</dbReference>